<dbReference type="EMBL" id="LNGF01000023">
    <property type="protein sequence ID" value="KYC47449.1"/>
    <property type="molecule type" value="Genomic_DNA"/>
</dbReference>
<evidence type="ECO:0000313" key="2">
    <source>
        <dbReference type="EMBL" id="KYC44765.1"/>
    </source>
</evidence>
<dbReference type="Proteomes" id="UP000092403">
    <property type="component" value="Unassembled WGS sequence"/>
</dbReference>
<dbReference type="Proteomes" id="UP000091929">
    <property type="component" value="Unassembled WGS sequence"/>
</dbReference>
<evidence type="ECO:0000256" key="1">
    <source>
        <dbReference type="SAM" id="Phobius"/>
    </source>
</evidence>
<dbReference type="Proteomes" id="UP000092401">
    <property type="component" value="Unassembled WGS sequence"/>
</dbReference>
<accession>A0A150IYR9</accession>
<evidence type="ECO:0000313" key="5">
    <source>
        <dbReference type="Proteomes" id="UP000091929"/>
    </source>
</evidence>
<name>A0A150IIW8_9EURY</name>
<proteinExistence type="predicted"/>
<accession>A0A150IIW8</accession>
<reference evidence="5 6" key="1">
    <citation type="journal article" date="2016" name="ISME J.">
        <title>Chasing the elusive Euryarchaeota class WSA2: genomes reveal a uniquely fastidious methyl-reducing methanogen.</title>
        <authorList>
            <person name="Nobu M.K."/>
            <person name="Narihiro T."/>
            <person name="Kuroda K."/>
            <person name="Mei R."/>
            <person name="Liu W.T."/>
        </authorList>
    </citation>
    <scope>NUCLEOTIDE SEQUENCE [LARGE SCALE GENOMIC DNA]</scope>
    <source>
        <strain evidence="2">B03fssc0709_Meth_Bin005</strain>
        <strain evidence="3">B15fssc0709_Meth_Bin003</strain>
        <strain evidence="4">BMIXfssc0709_Meth_Bin006</strain>
    </source>
</reference>
<feature type="transmembrane region" description="Helical" evidence="1">
    <location>
        <begin position="34"/>
        <end position="56"/>
    </location>
</feature>
<dbReference type="EMBL" id="LNGE01000043">
    <property type="protein sequence ID" value="KYC44765.1"/>
    <property type="molecule type" value="Genomic_DNA"/>
</dbReference>
<protein>
    <submittedName>
        <fullName evidence="2">Uncharacterized protein</fullName>
    </submittedName>
</protein>
<organism evidence="2 6">
    <name type="scientific">Candidatus Methanofastidiosum methylothiophilum</name>
    <dbReference type="NCBI Taxonomy" id="1705564"/>
    <lineage>
        <taxon>Archaea</taxon>
        <taxon>Methanobacteriati</taxon>
        <taxon>Methanobacteriota</taxon>
        <taxon>Stenosarchaea group</taxon>
        <taxon>Candidatus Methanofastidiosia</taxon>
        <taxon>Candidatus Methanofastidiosales</taxon>
        <taxon>Candidatus Methanofastidiosaceae</taxon>
        <taxon>Candidatus Methanofastidiosum</taxon>
    </lineage>
</organism>
<keyword evidence="1" id="KW-0812">Transmembrane</keyword>
<keyword evidence="1" id="KW-1133">Transmembrane helix</keyword>
<feature type="transmembrane region" description="Helical" evidence="1">
    <location>
        <begin position="5"/>
        <end position="28"/>
    </location>
</feature>
<dbReference type="EMBL" id="LNJC01000021">
    <property type="protein sequence ID" value="KYC50008.1"/>
    <property type="molecule type" value="Genomic_DNA"/>
</dbReference>
<evidence type="ECO:0000313" key="6">
    <source>
        <dbReference type="Proteomes" id="UP000092401"/>
    </source>
</evidence>
<comment type="caution">
    <text evidence="2">The sequence shown here is derived from an EMBL/GenBank/DDBJ whole genome shotgun (WGS) entry which is preliminary data.</text>
</comment>
<evidence type="ECO:0000313" key="4">
    <source>
        <dbReference type="EMBL" id="KYC50008.1"/>
    </source>
</evidence>
<accession>A0A150IQX9</accession>
<sequence length="94" mass="10566">MALYILKWAVGIVVLVVGILFGLSISLNTQSADIYMMSGATMISISFILLGSNIFIMGINDRKKKKEIKKNKQIIDKAEVLSSKKRIDSYRNIR</sequence>
<dbReference type="AlphaFoldDB" id="A0A150IIW8"/>
<keyword evidence="1" id="KW-0472">Membrane</keyword>
<evidence type="ECO:0000313" key="3">
    <source>
        <dbReference type="EMBL" id="KYC47449.1"/>
    </source>
</evidence>
<gene>
    <name evidence="2" type="ORF">APG10_01443</name>
    <name evidence="3" type="ORF">APG11_01140</name>
    <name evidence="4" type="ORF">APG12_01096</name>
</gene>